<dbReference type="GeneID" id="34313273"/>
<dbReference type="InterPro" id="IPR006218">
    <property type="entry name" value="DAHP1/KDSA"/>
</dbReference>
<dbReference type="Gene3D" id="3.20.20.70">
    <property type="entry name" value="Aldolase class I"/>
    <property type="match status" value="1"/>
</dbReference>
<dbReference type="Proteomes" id="UP000006253">
    <property type="component" value="Unassembled WGS sequence"/>
</dbReference>
<evidence type="ECO:0000313" key="3">
    <source>
        <dbReference type="EMBL" id="EKO14230.1"/>
    </source>
</evidence>
<evidence type="ECO:0000256" key="1">
    <source>
        <dbReference type="ARBA" id="ARBA00022679"/>
    </source>
</evidence>
<protein>
    <submittedName>
        <fullName evidence="3">Putative 3-deoxy-7-phosphoheptulonate synthase</fullName>
    </submittedName>
</protein>
<accession>A0A0E2AZ59</accession>
<organism evidence="3 4">
    <name type="scientific">Leptospira kirschneri str. H1</name>
    <dbReference type="NCBI Taxonomy" id="1049966"/>
    <lineage>
        <taxon>Bacteria</taxon>
        <taxon>Pseudomonadati</taxon>
        <taxon>Spirochaetota</taxon>
        <taxon>Spirochaetia</taxon>
        <taxon>Leptospirales</taxon>
        <taxon>Leptospiraceae</taxon>
        <taxon>Leptospira</taxon>
    </lineage>
</organism>
<dbReference type="Pfam" id="PF00793">
    <property type="entry name" value="DAHP_synth_1"/>
    <property type="match status" value="1"/>
</dbReference>
<proteinExistence type="predicted"/>
<name>A0A0E2AZ59_9LEPT</name>
<sequence>MDIVELEKGHPDAENKIKDLAKECGNQTEIIRGAAVSDTIHFIGDTRKISEKEGYVKELPGVIKIWNVSIPYKNIAKTAAGKNGEVVHRATRIVEVKGPDGLVRKFGTGKHIFIVGPDSPQTYEQTLTIAKQAVELGKKYNILDRIIFRGGAFKPRTRPTDWRGLGWEGIEMMDKVKAETGLPYVTEVMDHTMAEEVAKHADMIQIGTRNAQDFELLEAVGRTGKPVILKRGFGNEAVEWFSAAEYIANQGNLNIILCERGVKTLFIKEGYCRNTPDLNVITHVKNQTILPVIYDPSHVAGDDKIVISNLLASLPFNPDGSITETLHVEEFRKEQMCDAAQALLMSIYEKAVQSILKYEETIRPITDEADSYFVKRKSGK</sequence>
<dbReference type="InterPro" id="IPR013785">
    <property type="entry name" value="Aldolase_TIM"/>
</dbReference>
<feature type="domain" description="DAHP synthetase I/KDSA" evidence="2">
    <location>
        <begin position="107"/>
        <end position="349"/>
    </location>
</feature>
<evidence type="ECO:0000259" key="2">
    <source>
        <dbReference type="Pfam" id="PF00793"/>
    </source>
</evidence>
<gene>
    <name evidence="3" type="ORF">LEP1GSC081_0775</name>
</gene>
<dbReference type="GO" id="GO:0016740">
    <property type="term" value="F:transferase activity"/>
    <property type="evidence" value="ECO:0007669"/>
    <property type="project" value="UniProtKB-KW"/>
</dbReference>
<comment type="caution">
    <text evidence="3">The sequence shown here is derived from an EMBL/GenBank/DDBJ whole genome shotgun (WGS) entry which is preliminary data.</text>
</comment>
<dbReference type="EMBL" id="AHMY02000058">
    <property type="protein sequence ID" value="EKO14230.1"/>
    <property type="molecule type" value="Genomic_DNA"/>
</dbReference>
<keyword evidence="1" id="KW-0808">Transferase</keyword>
<dbReference type="AlphaFoldDB" id="A0A0E2AZ59"/>
<dbReference type="Gene3D" id="3.30.70.1140">
    <property type="entry name" value="Phospho-2-dehydro-3-deoxyheptonate aldolase, domain 1"/>
    <property type="match status" value="1"/>
</dbReference>
<dbReference type="RefSeq" id="WP_004751480.1">
    <property type="nucleotide sequence ID" value="NZ_AHMY02000058.1"/>
</dbReference>
<reference evidence="3 4" key="1">
    <citation type="submission" date="2012-10" db="EMBL/GenBank/DDBJ databases">
        <authorList>
            <person name="Harkins D.M."/>
            <person name="Durkin A.S."/>
            <person name="Brinkac L.M."/>
            <person name="Selengut J.D."/>
            <person name="Sanka R."/>
            <person name="DePew J."/>
            <person name="Purushe J."/>
            <person name="Peacock S.J."/>
            <person name="Thaipadungpanit J."/>
            <person name="Wuthiekanun V.W."/>
            <person name="Day N.P."/>
            <person name="Vinetz J.M."/>
            <person name="Sutton G.G."/>
            <person name="Nelson W.C."/>
            <person name="Fouts D.E."/>
        </authorList>
    </citation>
    <scope>NUCLEOTIDE SEQUENCE [LARGE SCALE GENOMIC DNA]</scope>
    <source>
        <strain evidence="3 4">H1</strain>
    </source>
</reference>
<evidence type="ECO:0000313" key="4">
    <source>
        <dbReference type="Proteomes" id="UP000006253"/>
    </source>
</evidence>
<dbReference type="PANTHER" id="PTHR43018:SF1">
    <property type="entry name" value="PROTEIN AROA(G)"/>
    <property type="match status" value="1"/>
</dbReference>
<dbReference type="SUPFAM" id="SSF51569">
    <property type="entry name" value="Aldolase"/>
    <property type="match status" value="1"/>
</dbReference>
<dbReference type="InterPro" id="IPR052899">
    <property type="entry name" value="Class-I_DAHP_synthase"/>
</dbReference>
<dbReference type="PANTHER" id="PTHR43018">
    <property type="entry name" value="PHOSPHO-2-DEHYDRO-3-DEOXYHEPTONATE ALDOLASE"/>
    <property type="match status" value="1"/>
</dbReference>